<dbReference type="GO" id="GO:0016020">
    <property type="term" value="C:membrane"/>
    <property type="evidence" value="ECO:0007669"/>
    <property type="project" value="InterPro"/>
</dbReference>
<dbReference type="AlphaFoldDB" id="A0A9W8HPH6"/>
<feature type="transmembrane region" description="Helical" evidence="1">
    <location>
        <begin position="131"/>
        <end position="154"/>
    </location>
</feature>
<dbReference type="PANTHER" id="PTHR21535:SF90">
    <property type="entry name" value="CORA METAL ION TRANSPORTER"/>
    <property type="match status" value="1"/>
</dbReference>
<reference evidence="2" key="1">
    <citation type="submission" date="2022-07" db="EMBL/GenBank/DDBJ databases">
        <title>Phylogenomic reconstructions and comparative analyses of Kickxellomycotina fungi.</title>
        <authorList>
            <person name="Reynolds N.K."/>
            <person name="Stajich J.E."/>
            <person name="Barry K."/>
            <person name="Grigoriev I.V."/>
            <person name="Crous P."/>
            <person name="Smith M.E."/>
        </authorList>
    </citation>
    <scope>NUCLEOTIDE SEQUENCE</scope>
    <source>
        <strain evidence="2">NRRL 1565</strain>
    </source>
</reference>
<name>A0A9W8HPH6_9FUNG</name>
<proteinExistence type="predicted"/>
<evidence type="ECO:0000313" key="2">
    <source>
        <dbReference type="EMBL" id="KAJ2789770.1"/>
    </source>
</evidence>
<evidence type="ECO:0000313" key="3">
    <source>
        <dbReference type="Proteomes" id="UP001140094"/>
    </source>
</evidence>
<dbReference type="EMBL" id="JANBUO010003709">
    <property type="protein sequence ID" value="KAJ2789770.1"/>
    <property type="molecule type" value="Genomic_DNA"/>
</dbReference>
<dbReference type="PANTHER" id="PTHR21535">
    <property type="entry name" value="MAGNESIUM AND COBALT TRANSPORT PROTEIN/MITOCHONDRIAL IMPORT INNER MEMBRANE TRANSLOCASE SUBUNIT TIM8"/>
    <property type="match status" value="1"/>
</dbReference>
<dbReference type="InterPro" id="IPR002523">
    <property type="entry name" value="MgTranspt_CorA/ZnTranspt_ZntB"/>
</dbReference>
<keyword evidence="3" id="KW-1185">Reference proteome</keyword>
<dbReference type="Proteomes" id="UP001140094">
    <property type="component" value="Unassembled WGS sequence"/>
</dbReference>
<gene>
    <name evidence="2" type="primary">ALR1_2</name>
    <name evidence="2" type="ORF">H4R20_007120</name>
</gene>
<dbReference type="Pfam" id="PF01544">
    <property type="entry name" value="CorA"/>
    <property type="match status" value="1"/>
</dbReference>
<evidence type="ECO:0000256" key="1">
    <source>
        <dbReference type="SAM" id="Phobius"/>
    </source>
</evidence>
<keyword evidence="1" id="KW-0472">Membrane</keyword>
<protein>
    <submittedName>
        <fullName evidence="2">Mg(2+) transporter</fullName>
    </submittedName>
</protein>
<organism evidence="2 3">
    <name type="scientific">Coemansia guatemalensis</name>
    <dbReference type="NCBI Taxonomy" id="2761395"/>
    <lineage>
        <taxon>Eukaryota</taxon>
        <taxon>Fungi</taxon>
        <taxon>Fungi incertae sedis</taxon>
        <taxon>Zoopagomycota</taxon>
        <taxon>Kickxellomycotina</taxon>
        <taxon>Kickxellomycetes</taxon>
        <taxon>Kickxellales</taxon>
        <taxon>Kickxellaceae</taxon>
        <taxon>Coemansia</taxon>
    </lineage>
</organism>
<dbReference type="GO" id="GO:0015095">
    <property type="term" value="F:magnesium ion transmembrane transporter activity"/>
    <property type="evidence" value="ECO:0007669"/>
    <property type="project" value="TreeGrafter"/>
</dbReference>
<dbReference type="SUPFAM" id="SSF143865">
    <property type="entry name" value="CorA soluble domain-like"/>
    <property type="match status" value="1"/>
</dbReference>
<accession>A0A9W8HPH6</accession>
<dbReference type="OrthoDB" id="29879at2759"/>
<keyword evidence="1" id="KW-1133">Transmembrane helix</keyword>
<keyword evidence="1" id="KW-0812">Transmembrane</keyword>
<feature type="non-terminal residue" evidence="2">
    <location>
        <position position="1"/>
    </location>
</feature>
<comment type="caution">
    <text evidence="2">The sequence shown here is derived from an EMBL/GenBank/DDBJ whole genome shotgun (WGS) entry which is preliminary data.</text>
</comment>
<sequence length="194" mass="21579">ATDGLGEAMRAVDGEVREVDALVMALPAHQNADRLLQRIGVARRRILALWQLLPGKPDAVRELWRCATGSSEQIEELSHRLADVCDHLASLAALAAHCEMVLARAHANYLAQLSLNATRLNMRVRVFSNRWLVLVALMLPMHFITLAFGQNIVVPWNTHEEDRGRLAVAWLGIMGCLLGAFSLALLLARYLRFV</sequence>
<dbReference type="GO" id="GO:0010961">
    <property type="term" value="P:intracellular magnesium ion homeostasis"/>
    <property type="evidence" value="ECO:0007669"/>
    <property type="project" value="TreeGrafter"/>
</dbReference>
<feature type="transmembrane region" description="Helical" evidence="1">
    <location>
        <begin position="166"/>
        <end position="188"/>
    </location>
</feature>
<dbReference type="Gene3D" id="1.20.58.340">
    <property type="entry name" value="Magnesium transport protein CorA, transmembrane region"/>
    <property type="match status" value="1"/>
</dbReference>
<dbReference type="InterPro" id="IPR045861">
    <property type="entry name" value="CorA_cytoplasmic_dom"/>
</dbReference>